<dbReference type="Gene3D" id="1.10.287.830">
    <property type="entry name" value="putative peptidase helix hairpin domain like"/>
    <property type="match status" value="1"/>
</dbReference>
<dbReference type="SUPFAM" id="SSF55486">
    <property type="entry name" value="Metalloproteases ('zincins'), catalytic domain"/>
    <property type="match status" value="1"/>
</dbReference>
<keyword evidence="4 6" id="KW-0862">Zinc</keyword>
<comment type="cofactor">
    <cofactor evidence="6">
        <name>Zn(2+)</name>
        <dbReference type="ChEBI" id="CHEBI:29105"/>
    </cofactor>
    <text evidence="6">Binds 1 zinc ion.</text>
</comment>
<dbReference type="RefSeq" id="WP_149486501.1">
    <property type="nucleotide sequence ID" value="NZ_CP036150.1"/>
</dbReference>
<dbReference type="NCBIfam" id="TIGR00181">
    <property type="entry name" value="pepF"/>
    <property type="match status" value="1"/>
</dbReference>
<organism evidence="9 10">
    <name type="scientific">Oceanispirochaeta crateris</name>
    <dbReference type="NCBI Taxonomy" id="2518645"/>
    <lineage>
        <taxon>Bacteria</taxon>
        <taxon>Pseudomonadati</taxon>
        <taxon>Spirochaetota</taxon>
        <taxon>Spirochaetia</taxon>
        <taxon>Spirochaetales</taxon>
        <taxon>Spirochaetaceae</taxon>
        <taxon>Oceanispirochaeta</taxon>
    </lineage>
</organism>
<dbReference type="KEGG" id="ock:EXM22_10645"/>
<evidence type="ECO:0000313" key="9">
    <source>
        <dbReference type="EMBL" id="QEN08420.1"/>
    </source>
</evidence>
<evidence type="ECO:0000256" key="3">
    <source>
        <dbReference type="ARBA" id="ARBA00022801"/>
    </source>
</evidence>
<evidence type="ECO:0000256" key="6">
    <source>
        <dbReference type="RuleBase" id="RU368091"/>
    </source>
</evidence>
<keyword evidence="10" id="KW-1185">Reference proteome</keyword>
<keyword evidence="1 6" id="KW-0645">Protease</keyword>
<accession>A0A5C1QN69</accession>
<comment type="similarity">
    <text evidence="6">Belongs to the peptidase M3B family.</text>
</comment>
<keyword evidence="2 6" id="KW-0479">Metal-binding</keyword>
<dbReference type="PANTHER" id="PTHR11804:SF84">
    <property type="entry name" value="SACCHAROLYSIN"/>
    <property type="match status" value="1"/>
</dbReference>
<dbReference type="GO" id="GO:0006518">
    <property type="term" value="P:peptide metabolic process"/>
    <property type="evidence" value="ECO:0007669"/>
    <property type="project" value="TreeGrafter"/>
</dbReference>
<dbReference type="Pfam" id="PF01432">
    <property type="entry name" value="Peptidase_M3"/>
    <property type="match status" value="1"/>
</dbReference>
<dbReference type="Pfam" id="PF08439">
    <property type="entry name" value="Peptidase_M3_N"/>
    <property type="match status" value="1"/>
</dbReference>
<evidence type="ECO:0000259" key="7">
    <source>
        <dbReference type="Pfam" id="PF01432"/>
    </source>
</evidence>
<dbReference type="GO" id="GO:0004222">
    <property type="term" value="F:metalloendopeptidase activity"/>
    <property type="evidence" value="ECO:0007669"/>
    <property type="project" value="UniProtKB-UniRule"/>
</dbReference>
<proteinExistence type="inferred from homology"/>
<protein>
    <recommendedName>
        <fullName evidence="6">Oligopeptidase F</fullName>
        <ecNumber evidence="6">3.4.24.-</ecNumber>
    </recommendedName>
</protein>
<name>A0A5C1QN69_9SPIO</name>
<dbReference type="AlphaFoldDB" id="A0A5C1QN69"/>
<evidence type="ECO:0000256" key="1">
    <source>
        <dbReference type="ARBA" id="ARBA00022670"/>
    </source>
</evidence>
<keyword evidence="5 6" id="KW-0482">Metalloprotease</keyword>
<feature type="domain" description="Oligopeptidase F N-terminal" evidence="8">
    <location>
        <begin position="115"/>
        <end position="183"/>
    </location>
</feature>
<dbReference type="EMBL" id="CP036150">
    <property type="protein sequence ID" value="QEN08420.1"/>
    <property type="molecule type" value="Genomic_DNA"/>
</dbReference>
<dbReference type="InterPro" id="IPR001567">
    <property type="entry name" value="Pept_M3A_M3B_dom"/>
</dbReference>
<gene>
    <name evidence="9" type="primary">pepF</name>
    <name evidence="9" type="ORF">EXM22_10645</name>
</gene>
<dbReference type="InterPro" id="IPR004438">
    <property type="entry name" value="Peptidase_M3B"/>
</dbReference>
<dbReference type="GO" id="GO:0006508">
    <property type="term" value="P:proteolysis"/>
    <property type="evidence" value="ECO:0007669"/>
    <property type="project" value="UniProtKB-KW"/>
</dbReference>
<feature type="domain" description="Peptidase M3A/M3B catalytic" evidence="7">
    <location>
        <begin position="204"/>
        <end position="584"/>
    </location>
</feature>
<dbReference type="Gene3D" id="1.10.1370.20">
    <property type="entry name" value="Oligoendopeptidase f, C-terminal domain"/>
    <property type="match status" value="1"/>
</dbReference>
<evidence type="ECO:0000313" key="10">
    <source>
        <dbReference type="Proteomes" id="UP000324209"/>
    </source>
</evidence>
<dbReference type="EC" id="3.4.24.-" evidence="6"/>
<keyword evidence="3 6" id="KW-0378">Hydrolase</keyword>
<dbReference type="GO" id="GO:0046872">
    <property type="term" value="F:metal ion binding"/>
    <property type="evidence" value="ECO:0007669"/>
    <property type="project" value="UniProtKB-UniRule"/>
</dbReference>
<evidence type="ECO:0000256" key="2">
    <source>
        <dbReference type="ARBA" id="ARBA00022723"/>
    </source>
</evidence>
<sequence length="598" mass="67735">MSKVLKERKDVPSGDKWDLTALFKNPEEWEKALLELEALIPEITSFKGTLGESAQQLKTCLDFFNRLEILEERLGYYAMLRKEEDVADSESMGRFSRYMAVATKSSAAASYLKPEIQTLPAEKLDSYMKEPVLEEFRISLERIIRYKPHILSEKEENLLAMQAESAQTARKAFSALTNADMNFGTILVEGEEKELTNSSFGVFLLNPDREVRKKAFHQFFDVFEGHKNTLCELYGGSVLRDVYTSRVRGFSSAREASLFPDNVPVDVYDNLISSVSANLAPLHRYYSLRKKVLGLEELQLYDTKVSLIPDMSVRHTFDEAVDVVLKALSPLGEEYGTVLKNGLSGGWVDRYENKGKRSGAFSAGSYKGEPYILMNFKEDDIRDVFTLAHEGGHSMHSWYSVRNNPFQNYNYTIFEAEVASTFNEQLLGRYLMDHSSSKEMTLYLLGRQIDDTLATIYRQTMFAEYEMICHAMVESGQPLTVDSLRQEYQKLLVKYFGPDVVLDEKADLEGLRIPHFYNAFYVYKYATGLSAAMALSEMVLEGGAPERESYMNFLKSGGSRFPLDSLKAAGVDMSLPGAVNKALGRFAALVEQLEKELL</sequence>
<evidence type="ECO:0000256" key="5">
    <source>
        <dbReference type="ARBA" id="ARBA00023049"/>
    </source>
</evidence>
<dbReference type="InterPro" id="IPR013647">
    <property type="entry name" value="OligopepF_N_dom"/>
</dbReference>
<evidence type="ECO:0000259" key="8">
    <source>
        <dbReference type="Pfam" id="PF08439"/>
    </source>
</evidence>
<dbReference type="PANTHER" id="PTHR11804">
    <property type="entry name" value="PROTEASE M3 THIMET OLIGOPEPTIDASE-RELATED"/>
    <property type="match status" value="1"/>
</dbReference>
<dbReference type="OrthoDB" id="9766487at2"/>
<dbReference type="CDD" id="cd09608">
    <property type="entry name" value="M3B_PepF"/>
    <property type="match status" value="1"/>
</dbReference>
<dbReference type="InterPro" id="IPR045090">
    <property type="entry name" value="Pept_M3A_M3B"/>
</dbReference>
<dbReference type="Proteomes" id="UP000324209">
    <property type="component" value="Chromosome"/>
</dbReference>
<dbReference type="InterPro" id="IPR042088">
    <property type="entry name" value="OligoPept_F_C"/>
</dbReference>
<comment type="function">
    <text evidence="6">Has oligopeptidase activity and degrades a variety of small bioactive peptides.</text>
</comment>
<dbReference type="Gene3D" id="1.20.140.70">
    <property type="entry name" value="Oligopeptidase f, N-terminal domain"/>
    <property type="match status" value="1"/>
</dbReference>
<evidence type="ECO:0000256" key="4">
    <source>
        <dbReference type="ARBA" id="ARBA00022833"/>
    </source>
</evidence>
<reference evidence="9 10" key="1">
    <citation type="submission" date="2019-02" db="EMBL/GenBank/DDBJ databases">
        <title>Complete Genome Sequence and Methylome Analysis of free living Spirochaetas.</title>
        <authorList>
            <person name="Fomenkov A."/>
            <person name="Dubinina G."/>
            <person name="Leshcheva N."/>
            <person name="Mikheeva N."/>
            <person name="Grabovich M."/>
            <person name="Vincze T."/>
            <person name="Roberts R.J."/>
        </authorList>
    </citation>
    <scope>NUCLEOTIDE SEQUENCE [LARGE SCALE GENOMIC DNA]</scope>
    <source>
        <strain evidence="9 10">K2</strain>
    </source>
</reference>